<organism evidence="14 15">
    <name type="scientific">Molorchus minor</name>
    <dbReference type="NCBI Taxonomy" id="1323400"/>
    <lineage>
        <taxon>Eukaryota</taxon>
        <taxon>Metazoa</taxon>
        <taxon>Ecdysozoa</taxon>
        <taxon>Arthropoda</taxon>
        <taxon>Hexapoda</taxon>
        <taxon>Insecta</taxon>
        <taxon>Pterygota</taxon>
        <taxon>Neoptera</taxon>
        <taxon>Endopterygota</taxon>
        <taxon>Coleoptera</taxon>
        <taxon>Polyphaga</taxon>
        <taxon>Cucujiformia</taxon>
        <taxon>Chrysomeloidea</taxon>
        <taxon>Cerambycidae</taxon>
        <taxon>Lamiinae</taxon>
        <taxon>Monochamini</taxon>
        <taxon>Molorchus</taxon>
    </lineage>
</organism>
<dbReference type="InterPro" id="IPR050687">
    <property type="entry name" value="Dynein_IC"/>
</dbReference>
<dbReference type="Pfam" id="PF00400">
    <property type="entry name" value="WD40"/>
    <property type="match status" value="1"/>
</dbReference>
<keyword evidence="4" id="KW-0677">Repeat</keyword>
<dbReference type="PROSITE" id="PS50082">
    <property type="entry name" value="WD_REPEATS_2"/>
    <property type="match status" value="1"/>
</dbReference>
<proteinExistence type="predicted"/>
<evidence type="ECO:0000256" key="5">
    <source>
        <dbReference type="ARBA" id="ARBA00022846"/>
    </source>
</evidence>
<dbReference type="InterPro" id="IPR019775">
    <property type="entry name" value="WD40_repeat_CS"/>
</dbReference>
<feature type="region of interest" description="Disordered" evidence="13">
    <location>
        <begin position="27"/>
        <end position="46"/>
    </location>
</feature>
<evidence type="ECO:0000256" key="13">
    <source>
        <dbReference type="SAM" id="MobiDB-lite"/>
    </source>
</evidence>
<protein>
    <recommendedName>
        <fullName evidence="10">Dynein axonemal intermediate chain 4</fullName>
    </recommendedName>
    <alternativeName>
        <fullName evidence="11">WD repeat-containing protein 78</fullName>
    </alternativeName>
</protein>
<evidence type="ECO:0000256" key="3">
    <source>
        <dbReference type="ARBA" id="ARBA00022574"/>
    </source>
</evidence>
<dbReference type="PANTHER" id="PTHR12442">
    <property type="entry name" value="DYNEIN INTERMEDIATE CHAIN"/>
    <property type="match status" value="1"/>
</dbReference>
<evidence type="ECO:0000256" key="8">
    <source>
        <dbReference type="ARBA" id="ARBA00023273"/>
    </source>
</evidence>
<feature type="compositionally biased region" description="Polar residues" evidence="13">
    <location>
        <begin position="37"/>
        <end position="46"/>
    </location>
</feature>
<dbReference type="Proteomes" id="UP001162164">
    <property type="component" value="Unassembled WGS sequence"/>
</dbReference>
<dbReference type="InterPro" id="IPR036322">
    <property type="entry name" value="WD40_repeat_dom_sf"/>
</dbReference>
<keyword evidence="2" id="KW-0963">Cytoplasm</keyword>
<dbReference type="Gene3D" id="2.130.10.10">
    <property type="entry name" value="YVTN repeat-like/Quinoprotein amine dehydrogenase"/>
    <property type="match status" value="2"/>
</dbReference>
<evidence type="ECO:0000256" key="7">
    <source>
        <dbReference type="ARBA" id="ARBA00023212"/>
    </source>
</evidence>
<keyword evidence="8" id="KW-0966">Cell projection</keyword>
<dbReference type="PANTHER" id="PTHR12442:SF12">
    <property type="entry name" value="DYNEIN AXONEMAL INTERMEDIATE CHAIN 4"/>
    <property type="match status" value="1"/>
</dbReference>
<keyword evidence="15" id="KW-1185">Reference proteome</keyword>
<feature type="compositionally biased region" description="Low complexity" evidence="13">
    <location>
        <begin position="27"/>
        <end position="36"/>
    </location>
</feature>
<dbReference type="SUPFAM" id="SSF50978">
    <property type="entry name" value="WD40 repeat-like"/>
    <property type="match status" value="1"/>
</dbReference>
<evidence type="ECO:0000256" key="11">
    <source>
        <dbReference type="ARBA" id="ARBA00041557"/>
    </source>
</evidence>
<dbReference type="PROSITE" id="PS00678">
    <property type="entry name" value="WD_REPEATS_1"/>
    <property type="match status" value="1"/>
</dbReference>
<feature type="repeat" description="WD" evidence="12">
    <location>
        <begin position="210"/>
        <end position="256"/>
    </location>
</feature>
<evidence type="ECO:0000256" key="12">
    <source>
        <dbReference type="PROSITE-ProRule" id="PRU00221"/>
    </source>
</evidence>
<evidence type="ECO:0000256" key="4">
    <source>
        <dbReference type="ARBA" id="ARBA00022737"/>
    </source>
</evidence>
<evidence type="ECO:0000256" key="10">
    <source>
        <dbReference type="ARBA" id="ARBA00040002"/>
    </source>
</evidence>
<reference evidence="14" key="1">
    <citation type="journal article" date="2023" name="Insect Mol. Biol.">
        <title>Genome sequencing provides insights into the evolution of gene families encoding plant cell wall-degrading enzymes in longhorned beetles.</title>
        <authorList>
            <person name="Shin N.R."/>
            <person name="Okamura Y."/>
            <person name="Kirsch R."/>
            <person name="Pauchet Y."/>
        </authorList>
    </citation>
    <scope>NUCLEOTIDE SEQUENCE</scope>
    <source>
        <strain evidence="14">MMC_N1</strain>
    </source>
</reference>
<evidence type="ECO:0000256" key="1">
    <source>
        <dbReference type="ARBA" id="ARBA00004611"/>
    </source>
</evidence>
<dbReference type="EMBL" id="JAPWTJ010000028">
    <property type="protein sequence ID" value="KAJ8984705.1"/>
    <property type="molecule type" value="Genomic_DNA"/>
</dbReference>
<comment type="caution">
    <text evidence="14">The sequence shown here is derived from an EMBL/GenBank/DDBJ whole genome shotgun (WGS) entry which is preliminary data.</text>
</comment>
<accession>A0ABQ9K316</accession>
<keyword evidence="7" id="KW-0206">Cytoskeleton</keyword>
<evidence type="ECO:0000256" key="2">
    <source>
        <dbReference type="ARBA" id="ARBA00022490"/>
    </source>
</evidence>
<name>A0ABQ9K316_9CUCU</name>
<dbReference type="InterPro" id="IPR015943">
    <property type="entry name" value="WD40/YVTN_repeat-like_dom_sf"/>
</dbReference>
<evidence type="ECO:0000313" key="14">
    <source>
        <dbReference type="EMBL" id="KAJ8984705.1"/>
    </source>
</evidence>
<comment type="subcellular location">
    <subcellularLocation>
        <location evidence="1">Cytoplasm</location>
        <location evidence="1">Cytoskeleton</location>
        <location evidence="1">Flagellum axoneme</location>
    </subcellularLocation>
    <subcellularLocation>
        <location evidence="9">Dynein axonemal particle</location>
    </subcellularLocation>
</comment>
<dbReference type="InterPro" id="IPR001680">
    <property type="entry name" value="WD40_rpt"/>
</dbReference>
<evidence type="ECO:0000256" key="6">
    <source>
        <dbReference type="ARBA" id="ARBA00023069"/>
    </source>
</evidence>
<keyword evidence="3 12" id="KW-0853">WD repeat</keyword>
<keyword evidence="5" id="KW-0282">Flagellum</keyword>
<dbReference type="SMART" id="SM00320">
    <property type="entry name" value="WD40"/>
    <property type="match status" value="5"/>
</dbReference>
<gene>
    <name evidence="14" type="ORF">NQ317_004966</name>
</gene>
<evidence type="ECO:0000256" key="9">
    <source>
        <dbReference type="ARBA" id="ARBA00024190"/>
    </source>
</evidence>
<keyword evidence="6" id="KW-0969">Cilium</keyword>
<evidence type="ECO:0000313" key="15">
    <source>
        <dbReference type="Proteomes" id="UP001162164"/>
    </source>
</evidence>
<sequence>MFGVKHNECVGFESRWKVKKVSSETSTQTTEFSASEKGTSTLNTTSTQMQTVSDEKIVSQPEVDMQKLADWLSKIYPKVKNEIDEANNSHAFRGYKLAEELTEANCKLLQTINILKVSQLSWNQTGKSIAVSCGYGHKTWCYHSGTILIYTLNKDERFPETPRKKLSTETCVMSMKFHPQHPAILAAGTFSGAIVVWNIQSDEEDTINGVAAHEQPVTQISWIIDVDAAKTVILASSSTDGLLKLWNFDPSTGSLTVKSRRVAFTLYKIKVPLFSAIKQRELEGETAFSKGDSRGIICFDFSRHVPDLFVVGAEGGLVVQCSVLGTSTLKGSTKDEPLLDPVYKYYEPHEGELTHISISPNRKDMFMTYGTDCEVRVYLFGQEEPAQILCTRNPLSCVDFVPREERLLVGGGRIGIPEIFELTKGKPLRNVTAEKVRRQLLTVFVVNQAKNNFVAFGTANGDLQLWNIPWSAFVRNL</sequence>